<dbReference type="Proteomes" id="UP000274483">
    <property type="component" value="Chromosome"/>
</dbReference>
<gene>
    <name evidence="2" type="ORF">EIB71_06660</name>
</gene>
<keyword evidence="1" id="KW-1133">Transmembrane helix</keyword>
<feature type="transmembrane region" description="Helical" evidence="1">
    <location>
        <begin position="41"/>
        <end position="61"/>
    </location>
</feature>
<reference evidence="2 3" key="1">
    <citation type="submission" date="2018-11" db="EMBL/GenBank/DDBJ databases">
        <title>Proposal to divide the Flavobacteriaceae and reorganize its genera based on Amino Acid Identity values calculated from whole genome sequences.</title>
        <authorList>
            <person name="Nicholson A.C."/>
            <person name="Gulvik C.A."/>
            <person name="Whitney A.M."/>
            <person name="Humrighouse B.W."/>
            <person name="Bell M."/>
            <person name="Holmes B."/>
            <person name="Steigerwalt A.G."/>
            <person name="Villarma A."/>
            <person name="Sheth M."/>
            <person name="Batra D."/>
            <person name="Pryor J."/>
            <person name="Bernardet J.-F."/>
            <person name="Hugo C."/>
            <person name="Kampfer P."/>
            <person name="Newman J.D."/>
            <person name="McQuiston J.R."/>
        </authorList>
    </citation>
    <scope>NUCLEOTIDE SEQUENCE [LARGE SCALE GENOMIC DNA]</scope>
    <source>
        <strain evidence="2 3">H3001</strain>
    </source>
</reference>
<accession>A0ABM7C8N6</accession>
<protein>
    <recommendedName>
        <fullName evidence="4">DUF2798 domain-containing protein</fullName>
    </recommendedName>
</protein>
<keyword evidence="1" id="KW-0472">Membrane</keyword>
<dbReference type="RefSeq" id="WP_124757806.1">
    <property type="nucleotide sequence ID" value="NZ_CBCRWA010000002.1"/>
</dbReference>
<evidence type="ECO:0000256" key="1">
    <source>
        <dbReference type="SAM" id="Phobius"/>
    </source>
</evidence>
<sequence>MTKRKLFGAFCGAAVFAGLLVLLDSQMSPEKFTEANYWLKPLLQGIVMFLIYLLPATIKNITWKQLFKKL</sequence>
<organism evidence="2 3">
    <name type="scientific">Kaistella daneshvariae</name>
    <dbReference type="NCBI Taxonomy" id="2487074"/>
    <lineage>
        <taxon>Bacteria</taxon>
        <taxon>Pseudomonadati</taxon>
        <taxon>Bacteroidota</taxon>
        <taxon>Flavobacteriia</taxon>
        <taxon>Flavobacteriales</taxon>
        <taxon>Weeksellaceae</taxon>
        <taxon>Chryseobacterium group</taxon>
        <taxon>Kaistella</taxon>
    </lineage>
</organism>
<evidence type="ECO:0008006" key="4">
    <source>
        <dbReference type="Google" id="ProtNLM"/>
    </source>
</evidence>
<keyword evidence="1" id="KW-0812">Transmembrane</keyword>
<evidence type="ECO:0000313" key="3">
    <source>
        <dbReference type="Proteomes" id="UP000274483"/>
    </source>
</evidence>
<name>A0ABM7C8N6_9FLAO</name>
<dbReference type="EMBL" id="CP034158">
    <property type="protein sequence ID" value="AZI67366.1"/>
    <property type="molecule type" value="Genomic_DNA"/>
</dbReference>
<evidence type="ECO:0000313" key="2">
    <source>
        <dbReference type="EMBL" id="AZI67366.1"/>
    </source>
</evidence>
<keyword evidence="3" id="KW-1185">Reference proteome</keyword>
<proteinExistence type="predicted"/>